<evidence type="ECO:0000256" key="5">
    <source>
        <dbReference type="PIRSR" id="PIRSR001221-1"/>
    </source>
</evidence>
<feature type="binding site" evidence="6">
    <location>
        <begin position="230"/>
        <end position="233"/>
    </location>
    <ligand>
        <name>substrate</name>
    </ligand>
</feature>
<dbReference type="PIRSF" id="PIRSF001221">
    <property type="entry name" value="Amidase_fungi"/>
    <property type="match status" value="1"/>
</dbReference>
<dbReference type="Proteomes" id="UP000281468">
    <property type="component" value="Unassembled WGS sequence"/>
</dbReference>
<evidence type="ECO:0000256" key="6">
    <source>
        <dbReference type="PIRSR" id="PIRSR001221-2"/>
    </source>
</evidence>
<dbReference type="InterPro" id="IPR023631">
    <property type="entry name" value="Amidase_dom"/>
</dbReference>
<evidence type="ECO:0000256" key="7">
    <source>
        <dbReference type="SAM" id="MobiDB-lite"/>
    </source>
</evidence>
<comment type="catalytic activity">
    <reaction evidence="1">
        <text>a monocarboxylic acid amide + H2O = a monocarboxylate + NH4(+)</text>
        <dbReference type="Rhea" id="RHEA:12020"/>
        <dbReference type="ChEBI" id="CHEBI:15377"/>
        <dbReference type="ChEBI" id="CHEBI:28938"/>
        <dbReference type="ChEBI" id="CHEBI:35757"/>
        <dbReference type="ChEBI" id="CHEBI:83628"/>
        <dbReference type="EC" id="3.5.1.4"/>
    </reaction>
</comment>
<feature type="active site" description="Charge relay system" evidence="5">
    <location>
        <position position="209"/>
    </location>
</feature>
<feature type="region of interest" description="Disordered" evidence="7">
    <location>
        <begin position="463"/>
        <end position="489"/>
    </location>
</feature>
<feature type="binding site" evidence="6">
    <location>
        <position position="183"/>
    </location>
    <ligand>
        <name>substrate</name>
    </ligand>
</feature>
<dbReference type="SUPFAM" id="SSF75304">
    <property type="entry name" value="Amidase signature (AS) enzymes"/>
    <property type="match status" value="1"/>
</dbReference>
<feature type="active site" description="Charge relay system" evidence="5">
    <location>
        <position position="134"/>
    </location>
</feature>
<dbReference type="EMBL" id="QWIQ01001232">
    <property type="protein sequence ID" value="RMY68068.1"/>
    <property type="molecule type" value="Genomic_DNA"/>
</dbReference>
<dbReference type="InterPro" id="IPR036928">
    <property type="entry name" value="AS_sf"/>
</dbReference>
<comment type="caution">
    <text evidence="9">The sequence shown here is derived from an EMBL/GenBank/DDBJ whole genome shotgun (WGS) entry which is preliminary data.</text>
</comment>
<feature type="active site" description="Acyl-ester intermediate" evidence="5">
    <location>
        <position position="233"/>
    </location>
</feature>
<dbReference type="InterPro" id="IPR020556">
    <property type="entry name" value="Amidase_CS"/>
</dbReference>
<comment type="similarity">
    <text evidence="2">Belongs to the amidase family.</text>
</comment>
<evidence type="ECO:0000256" key="2">
    <source>
        <dbReference type="ARBA" id="ARBA00009199"/>
    </source>
</evidence>
<dbReference type="EC" id="3.5.1.4" evidence="3"/>
<proteinExistence type="inferred from homology"/>
<evidence type="ECO:0000313" key="10">
    <source>
        <dbReference type="Proteomes" id="UP000281468"/>
    </source>
</evidence>
<feature type="binding site" evidence="6">
    <location>
        <position position="209"/>
    </location>
    <ligand>
        <name>substrate</name>
    </ligand>
</feature>
<dbReference type="PANTHER" id="PTHR46072:SF6">
    <property type="entry name" value="AMIDASE, PUTATIVE (AFU_ORTHOLOGUE AFUA_1G14530)-RELATED"/>
    <property type="match status" value="1"/>
</dbReference>
<dbReference type="PANTHER" id="PTHR46072">
    <property type="entry name" value="AMIDASE-RELATED-RELATED"/>
    <property type="match status" value="1"/>
</dbReference>
<dbReference type="Gene3D" id="3.90.1300.10">
    <property type="entry name" value="Amidase signature (AS) domain"/>
    <property type="match status" value="1"/>
</dbReference>
<gene>
    <name evidence="9" type="ORF">D0862_15018</name>
</gene>
<keyword evidence="4" id="KW-0378">Hydrolase</keyword>
<dbReference type="PROSITE" id="PS00571">
    <property type="entry name" value="AMIDASES"/>
    <property type="match status" value="1"/>
</dbReference>
<accession>A0A3M7DUR2</accession>
<feature type="compositionally biased region" description="Low complexity" evidence="7">
    <location>
        <begin position="463"/>
        <end position="472"/>
    </location>
</feature>
<dbReference type="GO" id="GO:0004040">
    <property type="term" value="F:amidase activity"/>
    <property type="evidence" value="ECO:0007669"/>
    <property type="project" value="UniProtKB-EC"/>
</dbReference>
<evidence type="ECO:0000259" key="8">
    <source>
        <dbReference type="Pfam" id="PF01425"/>
    </source>
</evidence>
<organism evidence="9 10">
    <name type="scientific">Hortaea werneckii</name>
    <name type="common">Black yeast</name>
    <name type="synonym">Cladosporium werneckii</name>
    <dbReference type="NCBI Taxonomy" id="91943"/>
    <lineage>
        <taxon>Eukaryota</taxon>
        <taxon>Fungi</taxon>
        <taxon>Dikarya</taxon>
        <taxon>Ascomycota</taxon>
        <taxon>Pezizomycotina</taxon>
        <taxon>Dothideomycetes</taxon>
        <taxon>Dothideomycetidae</taxon>
        <taxon>Mycosphaerellales</taxon>
        <taxon>Teratosphaeriaceae</taxon>
        <taxon>Hortaea</taxon>
    </lineage>
</organism>
<name>A0A3M7DUR2_HORWE</name>
<evidence type="ECO:0000313" key="9">
    <source>
        <dbReference type="EMBL" id="RMY68068.1"/>
    </source>
</evidence>
<evidence type="ECO:0000256" key="3">
    <source>
        <dbReference type="ARBA" id="ARBA00012922"/>
    </source>
</evidence>
<reference evidence="9 10" key="1">
    <citation type="journal article" date="2018" name="BMC Genomics">
        <title>Genomic evidence for intraspecific hybridization in a clonal and extremely halotolerant yeast.</title>
        <authorList>
            <person name="Gostincar C."/>
            <person name="Stajich J.E."/>
            <person name="Zupancic J."/>
            <person name="Zalar P."/>
            <person name="Gunde-Cimerman N."/>
        </authorList>
    </citation>
    <scope>NUCLEOTIDE SEQUENCE [LARGE SCALE GENOMIC DNA]</scope>
    <source>
        <strain evidence="9 10">EXF-171</strain>
    </source>
</reference>
<evidence type="ECO:0000256" key="4">
    <source>
        <dbReference type="ARBA" id="ARBA00022801"/>
    </source>
</evidence>
<protein>
    <recommendedName>
        <fullName evidence="3">amidase</fullName>
        <ecNumber evidence="3">3.5.1.4</ecNumber>
    </recommendedName>
</protein>
<evidence type="ECO:0000256" key="1">
    <source>
        <dbReference type="ARBA" id="ARBA00001311"/>
    </source>
</evidence>
<feature type="domain" description="Amidase" evidence="8">
    <location>
        <begin position="78"/>
        <end position="362"/>
    </location>
</feature>
<dbReference type="Pfam" id="PF01425">
    <property type="entry name" value="Amidase"/>
    <property type="match status" value="1"/>
</dbReference>
<dbReference type="AlphaFoldDB" id="A0A3M7DUR2"/>
<sequence length="625" mass="67556">MPETWQDIAARKQRERADRIPSQWKLSPAHIPAESRTNVLSVPRECGLLSEHELNITENHDASALVSALSSGKLKAVDVTTAFCKRAAIAHQLTNCLTEIFFDDAIARAKQLDDEMAKSGSPTGPLHGLPISLKDTFKVKGYDASIGAAALCFKPADINSALVDLLLQQGAVLYCKTNIPLTLAALDSHNNVFGRTLNPVNKALTAGGSSGGEGALVAMRGSPLGIGTDVGGSIRIPAMCNGLVGVKPSHGRVPYAGQEAGSLPGSSKLGIEATAGPIARTVRDCELLLRVVGDASPWLFDPDVLPHSWSQQLPLLPPPSSRRPPTTTTQPLRIGIVRSDGHTLPLPPIANLMDEISHHLRTTRPTLPSSGQPIQVFDLDLSPLGPKCLKTFNGIMSLDGATYWFDLLAQTAEPLSPWLQNRLKRRPPKSLDQVRDLKAQISALQTEALNLFREDGGYWIPSPFSSSSTDPSNHQNPPPQQPTPRSLDLLLVPPAPHPIPPLDRWNTTNYTSLFNLLDFPAGILPIRPLLPRDLRADFPPGMPEPRNAWDGYNRALWAEGMREGMREGGMGRQAFWGDEGWLSVQVVAPRLMERRLVEGMLGLEGVLGGLRGTGERSGTGRGCKL</sequence>